<reference evidence="3" key="1">
    <citation type="submission" date="2018-02" db="EMBL/GenBank/DDBJ databases">
        <title>Rhizophora mucronata_Transcriptome.</title>
        <authorList>
            <person name="Meera S.P."/>
            <person name="Sreeshan A."/>
            <person name="Augustine A."/>
        </authorList>
    </citation>
    <scope>NUCLEOTIDE SEQUENCE</scope>
    <source>
        <tissue evidence="3">Leaf</tissue>
    </source>
</reference>
<dbReference type="AlphaFoldDB" id="A0A2P2JBS8"/>
<protein>
    <submittedName>
        <fullName evidence="2 3">Transcription factor</fullName>
    </submittedName>
</protein>
<evidence type="ECO:0000313" key="2">
    <source>
        <dbReference type="EMBL" id="MBW90929.1"/>
    </source>
</evidence>
<feature type="region of interest" description="Disordered" evidence="1">
    <location>
        <begin position="1"/>
        <end position="21"/>
    </location>
</feature>
<evidence type="ECO:0000313" key="3">
    <source>
        <dbReference type="EMBL" id="MBW90930.1"/>
    </source>
</evidence>
<proteinExistence type="predicted"/>
<name>A0A2P2JBS8_RHIMU</name>
<feature type="compositionally biased region" description="Basic and acidic residues" evidence="1">
    <location>
        <begin position="1"/>
        <end position="11"/>
    </location>
</feature>
<organism evidence="3">
    <name type="scientific">Rhizophora mucronata</name>
    <name type="common">Asiatic mangrove</name>
    <dbReference type="NCBI Taxonomy" id="61149"/>
    <lineage>
        <taxon>Eukaryota</taxon>
        <taxon>Viridiplantae</taxon>
        <taxon>Streptophyta</taxon>
        <taxon>Embryophyta</taxon>
        <taxon>Tracheophyta</taxon>
        <taxon>Spermatophyta</taxon>
        <taxon>Magnoliopsida</taxon>
        <taxon>eudicotyledons</taxon>
        <taxon>Gunneridae</taxon>
        <taxon>Pentapetalae</taxon>
        <taxon>rosids</taxon>
        <taxon>fabids</taxon>
        <taxon>Malpighiales</taxon>
        <taxon>Rhizophoraceae</taxon>
        <taxon>Rhizophora</taxon>
    </lineage>
</organism>
<sequence length="77" mass="8394">MYGHASEDFRGAKPPSWSHLMPASSPMSSCVTISSNMLDFSASKGDGRHPPPDRSPEVIVRVRNGKTATYPTKKFSI</sequence>
<evidence type="ECO:0000256" key="1">
    <source>
        <dbReference type="SAM" id="MobiDB-lite"/>
    </source>
</evidence>
<dbReference type="EMBL" id="GGEC01010446">
    <property type="protein sequence ID" value="MBW90929.1"/>
    <property type="molecule type" value="Transcribed_RNA"/>
</dbReference>
<dbReference type="EMBL" id="GGEC01010447">
    <property type="protein sequence ID" value="MBW90930.1"/>
    <property type="molecule type" value="Transcribed_RNA"/>
</dbReference>
<accession>A0A2P2JBS8</accession>